<organism evidence="2">
    <name type="scientific">Brugia malayi</name>
    <name type="common">Filarial nematode worm</name>
    <dbReference type="NCBI Taxonomy" id="6279"/>
    <lineage>
        <taxon>Eukaryota</taxon>
        <taxon>Metazoa</taxon>
        <taxon>Ecdysozoa</taxon>
        <taxon>Nematoda</taxon>
        <taxon>Chromadorea</taxon>
        <taxon>Rhabditida</taxon>
        <taxon>Spirurina</taxon>
        <taxon>Spiruromorpha</taxon>
        <taxon>Filarioidea</taxon>
        <taxon>Onchocercidae</taxon>
        <taxon>Brugia</taxon>
    </lineage>
</organism>
<keyword evidence="1" id="KW-0812">Transmembrane</keyword>
<accession>A0A1I9G5W9</accession>
<gene>
    <name evidence="2" type="primary">Bm1014</name>
    <name evidence="2" type="ORF">BM_Bm1014</name>
</gene>
<reference evidence="2" key="1">
    <citation type="journal article" date="2007" name="Science">
        <title>Draft genome of the filarial nematode parasite Brugia malayi.</title>
        <authorList>
            <person name="Ghedin E."/>
            <person name="Wang S."/>
            <person name="Spiro D."/>
            <person name="Caler E."/>
            <person name="Zhao Q."/>
            <person name="Crabtree J."/>
            <person name="Allen J.E."/>
            <person name="Delcher A.L."/>
            <person name="Guiliano D.B."/>
            <person name="Miranda-Saavedra D."/>
            <person name="Angiuoli S.V."/>
            <person name="Creasy T."/>
            <person name="Amedeo P."/>
            <person name="Haas B."/>
            <person name="El-Sayed N.M."/>
            <person name="Wortman J.R."/>
            <person name="Feldblyum T."/>
            <person name="Tallon L."/>
            <person name="Schatz M."/>
            <person name="Shumway M."/>
            <person name="Koo H."/>
            <person name="Salzberg S.L."/>
            <person name="Schobel S."/>
            <person name="Pertea M."/>
            <person name="Pop M."/>
            <person name="White O."/>
            <person name="Barton G.J."/>
            <person name="Carlow C.K."/>
            <person name="Crawford M.J."/>
            <person name="Daub J."/>
            <person name="Dimmic M.W."/>
            <person name="Estes C.F."/>
            <person name="Foster J.M."/>
            <person name="Ganatra M."/>
            <person name="Gregory W.F."/>
            <person name="Johnson N.M."/>
            <person name="Jin J."/>
            <person name="Komuniecki R."/>
            <person name="Korf I."/>
            <person name="Kumar S."/>
            <person name="Laney S."/>
            <person name="Li B.W."/>
            <person name="Li W."/>
            <person name="Lindblom T.H."/>
            <person name="Lustigman S."/>
            <person name="Ma D."/>
            <person name="Maina C.V."/>
            <person name="Martin D.M."/>
            <person name="McCarter J.P."/>
            <person name="McReynolds L."/>
            <person name="Mitreva M."/>
            <person name="Nutman T.B."/>
            <person name="Parkinson J."/>
            <person name="Peregrin-Alvarez J.M."/>
            <person name="Poole C."/>
            <person name="Ren Q."/>
            <person name="Saunders L."/>
            <person name="Sluder A.E."/>
            <person name="Smith K."/>
            <person name="Stanke M."/>
            <person name="Unnasch T.R."/>
            <person name="Ware J."/>
            <person name="Wei A.D."/>
            <person name="Weil G."/>
            <person name="Williams D.J."/>
            <person name="Zhang Y."/>
            <person name="Williams S.A."/>
            <person name="Fraser-Liggett C."/>
            <person name="Slatko B."/>
            <person name="Blaxter M.L."/>
            <person name="Scott A.L."/>
        </authorList>
    </citation>
    <scope>NUCLEOTIDE SEQUENCE</scope>
    <source>
        <strain evidence="2">FR3</strain>
    </source>
</reference>
<sequence>MNGVGSVKRVVSSDWSLNNANEGCWVGILLFALVLDLSISLLCSMFLTQIQNSKLNSVVP</sequence>
<reference evidence="2" key="2">
    <citation type="submission" date="2012-12" db="EMBL/GenBank/DDBJ databases">
        <authorList>
            <consortium name="WormBase Consortium"/>
            <person name="Ghedin E."/>
            <person name="Paulini M."/>
        </authorList>
    </citation>
    <scope>NUCLEOTIDE SEQUENCE</scope>
    <source>
        <strain evidence="2">FR3</strain>
    </source>
</reference>
<keyword evidence="1" id="KW-0472">Membrane</keyword>
<protein>
    <submittedName>
        <fullName evidence="2">Bm1014</fullName>
    </submittedName>
</protein>
<dbReference type="EMBL" id="LN857024">
    <property type="protein sequence ID" value="CDQ02016.1"/>
    <property type="molecule type" value="Genomic_DNA"/>
</dbReference>
<evidence type="ECO:0000256" key="1">
    <source>
        <dbReference type="SAM" id="Phobius"/>
    </source>
</evidence>
<keyword evidence="1" id="KW-1133">Transmembrane helix</keyword>
<dbReference type="AlphaFoldDB" id="A0A1I9G5W9"/>
<name>A0A1I9G5W9_BRUMA</name>
<feature type="transmembrane region" description="Helical" evidence="1">
    <location>
        <begin position="25"/>
        <end position="47"/>
    </location>
</feature>
<evidence type="ECO:0000313" key="2">
    <source>
        <dbReference type="EMBL" id="CDQ02016.1"/>
    </source>
</evidence>
<proteinExistence type="predicted"/>